<dbReference type="InterPro" id="IPR000795">
    <property type="entry name" value="T_Tr_GTP-bd_dom"/>
</dbReference>
<dbReference type="SUPFAM" id="SSF50447">
    <property type="entry name" value="Translation proteins"/>
    <property type="match status" value="1"/>
</dbReference>
<gene>
    <name evidence="10" type="primary">tuf</name>
    <name evidence="12" type="ORF">SAMN05421676_11432</name>
</gene>
<dbReference type="InterPro" id="IPR033720">
    <property type="entry name" value="EFTU_2"/>
</dbReference>
<proteinExistence type="inferred from homology"/>
<dbReference type="GO" id="GO:0005525">
    <property type="term" value="F:GTP binding"/>
    <property type="evidence" value="ECO:0007669"/>
    <property type="project" value="UniProtKB-UniRule"/>
</dbReference>
<dbReference type="PRINTS" id="PR00315">
    <property type="entry name" value="ELONGATNFCT"/>
</dbReference>
<evidence type="ECO:0000256" key="6">
    <source>
        <dbReference type="ARBA" id="ARBA00022842"/>
    </source>
</evidence>
<feature type="binding site" evidence="10">
    <location>
        <begin position="19"/>
        <end position="26"/>
    </location>
    <ligand>
        <name>GTP</name>
        <dbReference type="ChEBI" id="CHEBI:37565"/>
    </ligand>
</feature>
<dbReference type="FunFam" id="2.40.30.10:FF:000001">
    <property type="entry name" value="Elongation factor Tu"/>
    <property type="match status" value="1"/>
</dbReference>
<dbReference type="Proteomes" id="UP000199095">
    <property type="component" value="Unassembled WGS sequence"/>
</dbReference>
<keyword evidence="2 10" id="KW-0963">Cytoplasm</keyword>
<comment type="catalytic activity">
    <reaction evidence="10">
        <text>GTP + H2O = GDP + phosphate + H(+)</text>
        <dbReference type="Rhea" id="RHEA:19669"/>
        <dbReference type="ChEBI" id="CHEBI:15377"/>
        <dbReference type="ChEBI" id="CHEBI:15378"/>
        <dbReference type="ChEBI" id="CHEBI:37565"/>
        <dbReference type="ChEBI" id="CHEBI:43474"/>
        <dbReference type="ChEBI" id="CHEBI:58189"/>
        <dbReference type="EC" id="3.6.5.3"/>
    </reaction>
</comment>
<evidence type="ECO:0000256" key="10">
    <source>
        <dbReference type="HAMAP-Rule" id="MF_00118"/>
    </source>
</evidence>
<dbReference type="NCBIfam" id="NF009373">
    <property type="entry name" value="PRK12736.1"/>
    <property type="match status" value="1"/>
</dbReference>
<keyword evidence="13" id="KW-1185">Reference proteome</keyword>
<dbReference type="InterPro" id="IPR009001">
    <property type="entry name" value="Transl_elong_EF1A/Init_IF2_C"/>
</dbReference>
<name>A0A1I0IU19_9BACI</name>
<keyword evidence="8 10" id="KW-0342">GTP-binding</keyword>
<feature type="binding site" evidence="10">
    <location>
        <begin position="82"/>
        <end position="86"/>
    </location>
    <ligand>
        <name>GTP</name>
        <dbReference type="ChEBI" id="CHEBI:37565"/>
    </ligand>
</feature>
<evidence type="ECO:0000256" key="4">
    <source>
        <dbReference type="ARBA" id="ARBA00022768"/>
    </source>
</evidence>
<sequence>MGKEKFDRSKSHINIGTIGHVDHGKTTLTAAITTSLFNKTGTGEARAYDSIDGAPEERERGITISTAHVEYETDTRHYAHVDCPGHADYVKNMITGAAQMDGAILVVSAADGPMPQTREHILLSRQVGVPAIVVFLNKVDMVDDEELLELVEMEVRDLLSEYEFPGDDVPVIAGSALKALEGEEEYVNKIFELMDAVDEYIPAPDRDTDKPFMMPVEDVFSITGRGTVATGRVERGQVKVGDDVEIIGLAEDSSKTTVTGVEMFRKLLDYAEAGDNIGALLRGVAREDINRGQVLAKPGSITPHTKFKAEVYVLSKDEGGRHTPFFSNYRPQFYFRTTDVTGVIQLPEGVEMVMPGDNVEMAVELISPIAIEDGTKFSIREGGRTVGAGVVSKIEE</sequence>
<dbReference type="Pfam" id="PF03144">
    <property type="entry name" value="GTP_EFTU_D2"/>
    <property type="match status" value="1"/>
</dbReference>
<keyword evidence="5 10" id="KW-0378">Hydrolase</keyword>
<evidence type="ECO:0000256" key="7">
    <source>
        <dbReference type="ARBA" id="ARBA00022917"/>
    </source>
</evidence>
<comment type="function">
    <text evidence="10">GTP hydrolase that promotes the GTP-dependent binding of aminoacyl-tRNA to the A-site of ribosomes during protein biosynthesis.</text>
</comment>
<dbReference type="PROSITE" id="PS00301">
    <property type="entry name" value="G_TR_1"/>
    <property type="match status" value="1"/>
</dbReference>
<dbReference type="InterPro" id="IPR027417">
    <property type="entry name" value="P-loop_NTPase"/>
</dbReference>
<comment type="similarity">
    <text evidence="1 10">Belongs to the TRAFAC class translation factor GTPase superfamily. Classic translation factor GTPase family. EF-Tu/EF-1A subfamily.</text>
</comment>
<organism evidence="12 13">
    <name type="scientific">Salinibacillus kushneri</name>
    <dbReference type="NCBI Taxonomy" id="237682"/>
    <lineage>
        <taxon>Bacteria</taxon>
        <taxon>Bacillati</taxon>
        <taxon>Bacillota</taxon>
        <taxon>Bacilli</taxon>
        <taxon>Bacillales</taxon>
        <taxon>Bacillaceae</taxon>
        <taxon>Salinibacillus</taxon>
    </lineage>
</organism>
<dbReference type="AlphaFoldDB" id="A0A1I0IU19"/>
<feature type="binding site" evidence="10">
    <location>
        <begin position="137"/>
        <end position="140"/>
    </location>
    <ligand>
        <name>GTP</name>
        <dbReference type="ChEBI" id="CHEBI:37565"/>
    </ligand>
</feature>
<evidence type="ECO:0000256" key="1">
    <source>
        <dbReference type="ARBA" id="ARBA00007249"/>
    </source>
</evidence>
<evidence type="ECO:0000313" key="12">
    <source>
        <dbReference type="EMBL" id="SEU00824.1"/>
    </source>
</evidence>
<dbReference type="Pfam" id="PF03143">
    <property type="entry name" value="GTP_EFTU_D3"/>
    <property type="match status" value="1"/>
</dbReference>
<dbReference type="InterPro" id="IPR031157">
    <property type="entry name" value="G_TR_CS"/>
</dbReference>
<dbReference type="InterPro" id="IPR004161">
    <property type="entry name" value="EFTu-like_2"/>
</dbReference>
<comment type="subunit">
    <text evidence="10">Monomer.</text>
</comment>
<dbReference type="InterPro" id="IPR050055">
    <property type="entry name" value="EF-Tu_GTPase"/>
</dbReference>
<protein>
    <recommendedName>
        <fullName evidence="9 10">Elongation factor Tu</fullName>
        <shortName evidence="10">EF-Tu</shortName>
        <ecNumber evidence="10">3.6.5.3</ecNumber>
    </recommendedName>
</protein>
<dbReference type="PANTHER" id="PTHR43721:SF22">
    <property type="entry name" value="ELONGATION FACTOR TU, MITOCHONDRIAL"/>
    <property type="match status" value="1"/>
</dbReference>
<dbReference type="NCBIfam" id="TIGR00231">
    <property type="entry name" value="small_GTP"/>
    <property type="match status" value="1"/>
</dbReference>
<dbReference type="InterPro" id="IPR004160">
    <property type="entry name" value="Transl_elong_EFTu/EF1A_C"/>
</dbReference>
<dbReference type="SUPFAM" id="SSF50465">
    <property type="entry name" value="EF-Tu/eEF-1alpha/eIF2-gamma C-terminal domain"/>
    <property type="match status" value="1"/>
</dbReference>
<dbReference type="CDD" id="cd03707">
    <property type="entry name" value="EFTU_III"/>
    <property type="match status" value="1"/>
</dbReference>
<dbReference type="InterPro" id="IPR009000">
    <property type="entry name" value="Transl_B-barrel_sf"/>
</dbReference>
<accession>A0A1I0IU19</accession>
<evidence type="ECO:0000256" key="9">
    <source>
        <dbReference type="ARBA" id="ARBA00029554"/>
    </source>
</evidence>
<dbReference type="RefSeq" id="WP_093137279.1">
    <property type="nucleotide sequence ID" value="NZ_FOHJ01000014.1"/>
</dbReference>
<evidence type="ECO:0000256" key="5">
    <source>
        <dbReference type="ARBA" id="ARBA00022801"/>
    </source>
</evidence>
<dbReference type="FunFam" id="3.40.50.300:FF:000003">
    <property type="entry name" value="Elongation factor Tu"/>
    <property type="match status" value="1"/>
</dbReference>
<dbReference type="GO" id="GO:0005829">
    <property type="term" value="C:cytosol"/>
    <property type="evidence" value="ECO:0007669"/>
    <property type="project" value="TreeGrafter"/>
</dbReference>
<dbReference type="OrthoDB" id="9804504at2"/>
<evidence type="ECO:0000259" key="11">
    <source>
        <dbReference type="PROSITE" id="PS51722"/>
    </source>
</evidence>
<dbReference type="CDD" id="cd01884">
    <property type="entry name" value="EF_Tu"/>
    <property type="match status" value="1"/>
</dbReference>
<dbReference type="STRING" id="237682.SAMN05421676_11432"/>
<dbReference type="GO" id="GO:0003746">
    <property type="term" value="F:translation elongation factor activity"/>
    <property type="evidence" value="ECO:0007669"/>
    <property type="project" value="UniProtKB-UniRule"/>
</dbReference>
<dbReference type="NCBIfam" id="TIGR00485">
    <property type="entry name" value="EF-Tu"/>
    <property type="match status" value="1"/>
</dbReference>
<dbReference type="NCBIfam" id="NF000766">
    <property type="entry name" value="PRK00049.1"/>
    <property type="match status" value="1"/>
</dbReference>
<dbReference type="PROSITE" id="PS51722">
    <property type="entry name" value="G_TR_2"/>
    <property type="match status" value="1"/>
</dbReference>
<dbReference type="GO" id="GO:0000287">
    <property type="term" value="F:magnesium ion binding"/>
    <property type="evidence" value="ECO:0007669"/>
    <property type="project" value="UniProtKB-UniRule"/>
</dbReference>
<keyword evidence="6 10" id="KW-0460">Magnesium</keyword>
<dbReference type="PANTHER" id="PTHR43721">
    <property type="entry name" value="ELONGATION FACTOR TU-RELATED"/>
    <property type="match status" value="1"/>
</dbReference>
<dbReference type="InterPro" id="IPR004541">
    <property type="entry name" value="Transl_elong_EFTu/EF1A_bac/org"/>
</dbReference>
<dbReference type="CDD" id="cd03697">
    <property type="entry name" value="EFTU_II"/>
    <property type="match status" value="1"/>
</dbReference>
<dbReference type="Gene3D" id="3.40.50.300">
    <property type="entry name" value="P-loop containing nucleotide triphosphate hydrolases"/>
    <property type="match status" value="1"/>
</dbReference>
<keyword evidence="10" id="KW-0479">Metal-binding</keyword>
<evidence type="ECO:0000256" key="2">
    <source>
        <dbReference type="ARBA" id="ARBA00022490"/>
    </source>
</evidence>
<feature type="binding site" evidence="10">
    <location>
        <position position="26"/>
    </location>
    <ligand>
        <name>Mg(2+)</name>
        <dbReference type="ChEBI" id="CHEBI:18420"/>
    </ligand>
</feature>
<dbReference type="Gene3D" id="2.40.30.10">
    <property type="entry name" value="Translation factors"/>
    <property type="match status" value="2"/>
</dbReference>
<reference evidence="13" key="1">
    <citation type="submission" date="2016-10" db="EMBL/GenBank/DDBJ databases">
        <authorList>
            <person name="Varghese N."/>
            <person name="Submissions S."/>
        </authorList>
    </citation>
    <scope>NUCLEOTIDE SEQUENCE [LARGE SCALE GENOMIC DNA]</scope>
    <source>
        <strain evidence="13">CGMCC 1.3566</strain>
    </source>
</reference>
<evidence type="ECO:0000313" key="13">
    <source>
        <dbReference type="Proteomes" id="UP000199095"/>
    </source>
</evidence>
<feature type="domain" description="Tr-type G" evidence="11">
    <location>
        <begin position="10"/>
        <end position="205"/>
    </location>
</feature>
<dbReference type="HAMAP" id="MF_00118_B">
    <property type="entry name" value="EF_Tu_B"/>
    <property type="match status" value="1"/>
</dbReference>
<keyword evidence="7 10" id="KW-0648">Protein biosynthesis</keyword>
<dbReference type="InterPro" id="IPR041709">
    <property type="entry name" value="EF-Tu_GTP-bd"/>
</dbReference>
<keyword evidence="4 10" id="KW-0251">Elongation factor</keyword>
<evidence type="ECO:0000256" key="8">
    <source>
        <dbReference type="ARBA" id="ARBA00023134"/>
    </source>
</evidence>
<dbReference type="Pfam" id="PF00009">
    <property type="entry name" value="GTP_EFTU"/>
    <property type="match status" value="1"/>
</dbReference>
<keyword evidence="3 10" id="KW-0547">Nucleotide-binding</keyword>
<comment type="subcellular location">
    <subcellularLocation>
        <location evidence="10">Cytoplasm</location>
    </subcellularLocation>
</comment>
<dbReference type="EC" id="3.6.5.3" evidence="10"/>
<dbReference type="EMBL" id="FOHJ01000014">
    <property type="protein sequence ID" value="SEU00824.1"/>
    <property type="molecule type" value="Genomic_DNA"/>
</dbReference>
<dbReference type="NCBIfam" id="NF009372">
    <property type="entry name" value="PRK12735.1"/>
    <property type="match status" value="1"/>
</dbReference>
<dbReference type="GO" id="GO:0003924">
    <property type="term" value="F:GTPase activity"/>
    <property type="evidence" value="ECO:0007669"/>
    <property type="project" value="UniProtKB-UniRule"/>
</dbReference>
<dbReference type="SUPFAM" id="SSF52540">
    <property type="entry name" value="P-loop containing nucleoside triphosphate hydrolases"/>
    <property type="match status" value="1"/>
</dbReference>
<evidence type="ECO:0000256" key="3">
    <source>
        <dbReference type="ARBA" id="ARBA00022741"/>
    </source>
</evidence>
<dbReference type="InterPro" id="IPR005225">
    <property type="entry name" value="Small_GTP-bd"/>
</dbReference>